<reference evidence="4" key="1">
    <citation type="submission" date="2022-10" db="EMBL/GenBank/DDBJ databases">
        <title>Tapping the CABI collections for fungal endophytes: first genome assemblies for Collariella, Neodidymelliopsis, Ascochyta clinopodiicola, Didymella pomorum, Didymosphaeria variabile, Neocosmospora piperis and Neocucurbitaria cava.</title>
        <authorList>
            <person name="Hill R."/>
        </authorList>
    </citation>
    <scope>NUCLEOTIDE SEQUENCE</scope>
    <source>
        <strain evidence="4">IMI 360193</strain>
    </source>
</reference>
<keyword evidence="2" id="KW-0732">Signal</keyword>
<name>A0A9W8X8V0_9PLEO</name>
<dbReference type="InterPro" id="IPR056124">
    <property type="entry name" value="DUF7707"/>
</dbReference>
<proteinExistence type="predicted"/>
<feature type="domain" description="DUF7707" evidence="3">
    <location>
        <begin position="29"/>
        <end position="134"/>
    </location>
</feature>
<keyword evidence="1" id="KW-1133">Transmembrane helix</keyword>
<protein>
    <recommendedName>
        <fullName evidence="3">DUF7707 domain-containing protein</fullName>
    </recommendedName>
</protein>
<evidence type="ECO:0000313" key="5">
    <source>
        <dbReference type="Proteomes" id="UP001140562"/>
    </source>
</evidence>
<dbReference type="PANTHER" id="PTHR38118:SF2">
    <property type="entry name" value="CDP-ALCOHOL PHOSPHATIDYLTRANSFERASE PROTEIN"/>
    <property type="match status" value="1"/>
</dbReference>
<evidence type="ECO:0000259" key="3">
    <source>
        <dbReference type="Pfam" id="PF24808"/>
    </source>
</evidence>
<feature type="signal peptide" evidence="2">
    <location>
        <begin position="1"/>
        <end position="18"/>
    </location>
</feature>
<sequence>MRSTLALSVAAFAGFAAAQTTAQNNYPYRIDPNSVSSSNRQYWCDQNEAQCPLICLQQPGVTSSTTSDNECDPDNLTYSCVCENGIAPNITQYSQTLPFYICQEWGNQCVTGCNGDNTCANACRADHPCGAQSPYKGNATVSSMLSASSAAAATATSSAVPVTGFGGAAATSAAGGSGSSTGAAAAVYVPGAATSMAVLFGSVFFGFAVLL</sequence>
<evidence type="ECO:0000256" key="2">
    <source>
        <dbReference type="SAM" id="SignalP"/>
    </source>
</evidence>
<dbReference type="Pfam" id="PF24808">
    <property type="entry name" value="DUF7707"/>
    <property type="match status" value="1"/>
</dbReference>
<organism evidence="4 5">
    <name type="scientific">Didymella glomerata</name>
    <dbReference type="NCBI Taxonomy" id="749621"/>
    <lineage>
        <taxon>Eukaryota</taxon>
        <taxon>Fungi</taxon>
        <taxon>Dikarya</taxon>
        <taxon>Ascomycota</taxon>
        <taxon>Pezizomycotina</taxon>
        <taxon>Dothideomycetes</taxon>
        <taxon>Pleosporomycetidae</taxon>
        <taxon>Pleosporales</taxon>
        <taxon>Pleosporineae</taxon>
        <taxon>Didymellaceae</taxon>
        <taxon>Didymella</taxon>
    </lineage>
</organism>
<evidence type="ECO:0000256" key="1">
    <source>
        <dbReference type="SAM" id="Phobius"/>
    </source>
</evidence>
<dbReference type="OrthoDB" id="2439692at2759"/>
<gene>
    <name evidence="4" type="ORF">N0V87_000405</name>
</gene>
<keyword evidence="5" id="KW-1185">Reference proteome</keyword>
<accession>A0A9W8X8V0</accession>
<dbReference type="Proteomes" id="UP001140562">
    <property type="component" value="Unassembled WGS sequence"/>
</dbReference>
<feature type="chain" id="PRO_5040831666" description="DUF7707 domain-containing protein" evidence="2">
    <location>
        <begin position="19"/>
        <end position="211"/>
    </location>
</feature>
<dbReference type="PANTHER" id="PTHR38118">
    <property type="entry name" value="ANCHORED CELL WALL PROTEIN 11-RELATED"/>
    <property type="match status" value="1"/>
</dbReference>
<keyword evidence="1" id="KW-0472">Membrane</keyword>
<keyword evidence="1" id="KW-0812">Transmembrane</keyword>
<dbReference type="EMBL" id="JAPEUV010000003">
    <property type="protein sequence ID" value="KAJ4343183.1"/>
    <property type="molecule type" value="Genomic_DNA"/>
</dbReference>
<comment type="caution">
    <text evidence="4">The sequence shown here is derived from an EMBL/GenBank/DDBJ whole genome shotgun (WGS) entry which is preliminary data.</text>
</comment>
<evidence type="ECO:0000313" key="4">
    <source>
        <dbReference type="EMBL" id="KAJ4343183.1"/>
    </source>
</evidence>
<dbReference type="AlphaFoldDB" id="A0A9W8X8V0"/>
<feature type="transmembrane region" description="Helical" evidence="1">
    <location>
        <begin position="187"/>
        <end position="210"/>
    </location>
</feature>